<proteinExistence type="predicted"/>
<dbReference type="RefSeq" id="WP_166095223.1">
    <property type="nucleotide sequence ID" value="NZ_CP049871.1"/>
</dbReference>
<dbReference type="Pfam" id="PF05013">
    <property type="entry name" value="FGase"/>
    <property type="match status" value="1"/>
</dbReference>
<name>A0A6G7ZPQ0_9SPHN</name>
<gene>
    <name evidence="1" type="ORF">G7078_08955</name>
</gene>
<accession>A0A6G7ZPQ0</accession>
<protein>
    <submittedName>
        <fullName evidence="1">N-formylglutamate amidohydrolase</fullName>
    </submittedName>
</protein>
<dbReference type="GO" id="GO:0016787">
    <property type="term" value="F:hydrolase activity"/>
    <property type="evidence" value="ECO:0007669"/>
    <property type="project" value="UniProtKB-KW"/>
</dbReference>
<dbReference type="EMBL" id="CP049871">
    <property type="protein sequence ID" value="QIL02899.1"/>
    <property type="molecule type" value="Genomic_DNA"/>
</dbReference>
<sequence length="282" mass="30436">MHEPLPGPIVHLPRGPHPVLLSIPHAGRDYPAWLVEMARGGRRSLQPLEDPLVDRLAWRAINQGVGAVVAQAPRAAIDCNRAEDEVDPALVPDFAARWTASRPSARTRSGLGIVPSKTAAHGHLWRRQLSGDEFEQRLAQVHRPYHAAVAAQLQAIVSRFGAAVLLDCHSMPPVPSGSEVVLGDRYGRTAAPWVVAEAAAIVADAGFDCAINDPYAGGHVVEHHGGPHYGVHALQVEIDRSCYLDRSGEPSRHFDRVARLIEQLALRLGQALISRSLPAAAE</sequence>
<evidence type="ECO:0000313" key="1">
    <source>
        <dbReference type="EMBL" id="QIL02899.1"/>
    </source>
</evidence>
<dbReference type="SUPFAM" id="SSF53187">
    <property type="entry name" value="Zn-dependent exopeptidases"/>
    <property type="match status" value="1"/>
</dbReference>
<dbReference type="AlphaFoldDB" id="A0A6G7ZPQ0"/>
<dbReference type="KEGG" id="ssin:G7078_08955"/>
<evidence type="ECO:0000313" key="2">
    <source>
        <dbReference type="Proteomes" id="UP000502502"/>
    </source>
</evidence>
<organism evidence="1 2">
    <name type="scientific">Sphingomonas sinipercae</name>
    <dbReference type="NCBI Taxonomy" id="2714944"/>
    <lineage>
        <taxon>Bacteria</taxon>
        <taxon>Pseudomonadati</taxon>
        <taxon>Pseudomonadota</taxon>
        <taxon>Alphaproteobacteria</taxon>
        <taxon>Sphingomonadales</taxon>
        <taxon>Sphingomonadaceae</taxon>
        <taxon>Sphingomonas</taxon>
    </lineage>
</organism>
<keyword evidence="1" id="KW-0378">Hydrolase</keyword>
<dbReference type="InterPro" id="IPR007709">
    <property type="entry name" value="N-FG_amidohydro"/>
</dbReference>
<keyword evidence="2" id="KW-1185">Reference proteome</keyword>
<dbReference type="Gene3D" id="3.40.630.40">
    <property type="entry name" value="Zn-dependent exopeptidases"/>
    <property type="match status" value="1"/>
</dbReference>
<reference evidence="1 2" key="1">
    <citation type="submission" date="2020-03" db="EMBL/GenBank/DDBJ databases">
        <title>Sphingomonas sp. nov., isolated from fish.</title>
        <authorList>
            <person name="Hyun D.-W."/>
            <person name="Bae J.-W."/>
        </authorList>
    </citation>
    <scope>NUCLEOTIDE SEQUENCE [LARGE SCALE GENOMIC DNA]</scope>
    <source>
        <strain evidence="1 2">HDW15C</strain>
    </source>
</reference>
<dbReference type="Proteomes" id="UP000502502">
    <property type="component" value="Chromosome"/>
</dbReference>